<dbReference type="InterPro" id="IPR001841">
    <property type="entry name" value="Znf_RING"/>
</dbReference>
<keyword evidence="2 5" id="KW-0863">Zinc-finger</keyword>
<dbReference type="SUPFAM" id="SSF57850">
    <property type="entry name" value="RING/U-box"/>
    <property type="match status" value="1"/>
</dbReference>
<evidence type="ECO:0000256" key="5">
    <source>
        <dbReference type="PROSITE-ProRule" id="PRU00207"/>
    </source>
</evidence>
<dbReference type="PROSITE" id="PS50145">
    <property type="entry name" value="ZF_TRAF"/>
    <property type="match status" value="1"/>
</dbReference>
<sequence length="355" mass="40706">MTRNKRVKIFKEKKSPLSLQESLKKDELYCNVCRDFPKSKEIFQCKNSHLLCSFCHSRILEKDPSTCPVCRIKLSRENPCRSRLAESIISKMVVHCPNTLCAEKLYNEDLRRHERELCPFRNARCKFFSIGCEWRGIAKKKRKHEKSCAIRSLSADNILKFCRERSAIREAAERKRIAVLEKERRLVAALSQRSRCVVVRELKMYSSGNRRVSGKLCKVFVSRRFNVFECVFYLEVVVAVGDNLNEQVVVTPTVVTNASSNVPGNNNISSVVGNNGVANNNNISSVAVGDNKNRTLIAATNNIETKGETINFFISKTTNLRFLQRKFCCYKAKFVFDKANFVFSKQILLLQTKFC</sequence>
<feature type="domain" description="TRAF-type" evidence="7">
    <location>
        <begin position="94"/>
        <end position="132"/>
    </location>
</feature>
<dbReference type="InterPro" id="IPR039338">
    <property type="entry name" value="ZFTRAF1"/>
</dbReference>
<protein>
    <submittedName>
        <fullName evidence="8">Cysteine and histidine-rich protein 1</fullName>
    </submittedName>
</protein>
<dbReference type="PANTHER" id="PTHR23059">
    <property type="entry name" value="CYSTEINE AND HISTIDINE-RICH PROTEIN 1"/>
    <property type="match status" value="1"/>
</dbReference>
<gene>
    <name evidence="8" type="primary">CYHR1</name>
    <name evidence="8" type="ORF">MHBO_002020</name>
</gene>
<organism evidence="8 9">
    <name type="scientific">Bonamia ostreae</name>
    <dbReference type="NCBI Taxonomy" id="126728"/>
    <lineage>
        <taxon>Eukaryota</taxon>
        <taxon>Sar</taxon>
        <taxon>Rhizaria</taxon>
        <taxon>Endomyxa</taxon>
        <taxon>Ascetosporea</taxon>
        <taxon>Haplosporida</taxon>
        <taxon>Bonamia</taxon>
    </lineage>
</organism>
<feature type="domain" description="RING-type" evidence="6">
    <location>
        <begin position="30"/>
        <end position="71"/>
    </location>
</feature>
<keyword evidence="1 5" id="KW-0479">Metal-binding</keyword>
<dbReference type="PROSITE" id="PS50089">
    <property type="entry name" value="ZF_RING_2"/>
    <property type="match status" value="1"/>
</dbReference>
<evidence type="ECO:0000256" key="3">
    <source>
        <dbReference type="ARBA" id="ARBA00022833"/>
    </source>
</evidence>
<dbReference type="InterPro" id="IPR013083">
    <property type="entry name" value="Znf_RING/FYVE/PHD"/>
</dbReference>
<dbReference type="SUPFAM" id="SSF49599">
    <property type="entry name" value="TRAF domain-like"/>
    <property type="match status" value="1"/>
</dbReference>
<keyword evidence="3 5" id="KW-0862">Zinc</keyword>
<dbReference type="EMBL" id="JBDODL010000617">
    <property type="protein sequence ID" value="MES1920338.1"/>
    <property type="molecule type" value="Genomic_DNA"/>
</dbReference>
<evidence type="ECO:0000256" key="2">
    <source>
        <dbReference type="ARBA" id="ARBA00022771"/>
    </source>
</evidence>
<evidence type="ECO:0000256" key="4">
    <source>
        <dbReference type="ARBA" id="ARBA00034319"/>
    </source>
</evidence>
<accession>A0ABV2AL02</accession>
<comment type="caution">
    <text evidence="8">The sequence shown here is derived from an EMBL/GenBank/DDBJ whole genome shotgun (WGS) entry which is preliminary data.</text>
</comment>
<evidence type="ECO:0000313" key="8">
    <source>
        <dbReference type="EMBL" id="MES1920338.1"/>
    </source>
</evidence>
<reference evidence="8 9" key="1">
    <citation type="journal article" date="2024" name="BMC Biol.">
        <title>Comparative genomics of Ascetosporea gives new insight into the evolutionary basis for animal parasitism in Rhizaria.</title>
        <authorList>
            <person name="Hiltunen Thoren M."/>
            <person name="Onut-Brannstrom I."/>
            <person name="Alfjorden A."/>
            <person name="Peckova H."/>
            <person name="Swords F."/>
            <person name="Hooper C."/>
            <person name="Holzer A.S."/>
            <person name="Bass D."/>
            <person name="Burki F."/>
        </authorList>
    </citation>
    <scope>NUCLEOTIDE SEQUENCE [LARGE SCALE GENOMIC DNA]</scope>
    <source>
        <strain evidence="8">20-A016</strain>
    </source>
</reference>
<evidence type="ECO:0000313" key="9">
    <source>
        <dbReference type="Proteomes" id="UP001439008"/>
    </source>
</evidence>
<evidence type="ECO:0000259" key="7">
    <source>
        <dbReference type="PROSITE" id="PS50145"/>
    </source>
</evidence>
<dbReference type="Proteomes" id="UP001439008">
    <property type="component" value="Unassembled WGS sequence"/>
</dbReference>
<feature type="zinc finger region" description="TRAF-type" evidence="5">
    <location>
        <begin position="94"/>
        <end position="132"/>
    </location>
</feature>
<evidence type="ECO:0000259" key="6">
    <source>
        <dbReference type="PROSITE" id="PS50089"/>
    </source>
</evidence>
<comment type="similarity">
    <text evidence="4">Belongs to the ZFTRAF1 family.</text>
</comment>
<evidence type="ECO:0000256" key="1">
    <source>
        <dbReference type="ARBA" id="ARBA00022723"/>
    </source>
</evidence>
<dbReference type="Pfam" id="PF02176">
    <property type="entry name" value="zf-TRAF"/>
    <property type="match status" value="1"/>
</dbReference>
<keyword evidence="9" id="KW-1185">Reference proteome</keyword>
<dbReference type="PANTHER" id="PTHR23059:SF4">
    <property type="entry name" value="ZINC FINGER TRAF-TYPE-CONTAINING PROTEIN 1"/>
    <property type="match status" value="1"/>
</dbReference>
<dbReference type="InterPro" id="IPR001293">
    <property type="entry name" value="Znf_TRAF"/>
</dbReference>
<name>A0ABV2AL02_9EUKA</name>
<dbReference type="Gene3D" id="3.30.40.10">
    <property type="entry name" value="Zinc/RING finger domain, C3HC4 (zinc finger)"/>
    <property type="match status" value="2"/>
</dbReference>
<proteinExistence type="inferred from homology"/>